<evidence type="ECO:0000313" key="6">
    <source>
        <dbReference type="EMBL" id="AKO93966.1"/>
    </source>
</evidence>
<dbReference type="InterPro" id="IPR050903">
    <property type="entry name" value="Bact_Chemotaxis_MeTrfase"/>
</dbReference>
<dbReference type="PROSITE" id="PS50123">
    <property type="entry name" value="CHER"/>
    <property type="match status" value="1"/>
</dbReference>
<dbReference type="AlphaFoldDB" id="A0A0H4KM82"/>
<accession>A0A0H4KM82</accession>
<dbReference type="GeneID" id="93700108"/>
<dbReference type="InterPro" id="IPR022641">
    <property type="entry name" value="CheR_N"/>
</dbReference>
<dbReference type="GO" id="GO:0032259">
    <property type="term" value="P:methylation"/>
    <property type="evidence" value="ECO:0007669"/>
    <property type="project" value="UniProtKB-KW"/>
</dbReference>
<evidence type="ECO:0000256" key="1">
    <source>
        <dbReference type="ARBA" id="ARBA00001541"/>
    </source>
</evidence>
<evidence type="ECO:0000256" key="4">
    <source>
        <dbReference type="ARBA" id="ARBA00022679"/>
    </source>
</evidence>
<dbReference type="SUPFAM" id="SSF53335">
    <property type="entry name" value="S-adenosyl-L-methionine-dependent methyltransferases"/>
    <property type="match status" value="1"/>
</dbReference>
<reference evidence="6 7" key="1">
    <citation type="journal article" date="2015" name="PLoS ONE">
        <title>Genome Sequence of Bacillus endophyticus and Analysis of Its Companion Mechanism in the Ketogulonigenium vulgare-Bacillus Strain Consortium.</title>
        <authorList>
            <person name="Jia N."/>
            <person name="Du J."/>
            <person name="Ding M.Z."/>
            <person name="Gao F."/>
            <person name="Yuan Y.J."/>
        </authorList>
    </citation>
    <scope>NUCLEOTIDE SEQUENCE [LARGE SCALE GENOMIC DNA]</scope>
    <source>
        <strain evidence="6 7">Hbe603</strain>
    </source>
</reference>
<dbReference type="PRINTS" id="PR00996">
    <property type="entry name" value="CHERMTFRASE"/>
</dbReference>
<sequence>MNDYEQFISNIKKKTRIDLSLYKEAQMKRRLTSLYQKRHASSFMDFYRALCEKDELLQEFLDRFTLNVSEFYRNRSKWIELEEQILVPMLKKKHSLKIWCAACSTGEEPYTMAMILAQFLPLKNIRILATDIDDTVLKKARKGVYGERELQELPLHMKIKYFTYREGLYYLSEDIKNTVVFKKHDLLQDPFQNNYDLIVCRNVFIYFTDVAKHALYEKMSQSLKKGGVLFVGSTEQIFNTGSYGLTCSLPFFLSKRIEKKDRLQLENH</sequence>
<dbReference type="Proteomes" id="UP000036202">
    <property type="component" value="Chromosome"/>
</dbReference>
<dbReference type="Gene3D" id="1.10.155.10">
    <property type="entry name" value="Chemotaxis receptor methyltransferase CheR, N-terminal domain"/>
    <property type="match status" value="1"/>
</dbReference>
<proteinExistence type="predicted"/>
<dbReference type="SMART" id="SM00138">
    <property type="entry name" value="MeTrc"/>
    <property type="match status" value="1"/>
</dbReference>
<gene>
    <name evidence="6" type="ORF">BEH_18860</name>
</gene>
<dbReference type="InterPro" id="IPR036804">
    <property type="entry name" value="CheR_N_sf"/>
</dbReference>
<dbReference type="Gene3D" id="3.40.50.150">
    <property type="entry name" value="Vaccinia Virus protein VP39"/>
    <property type="match status" value="1"/>
</dbReference>
<evidence type="ECO:0000256" key="2">
    <source>
        <dbReference type="ARBA" id="ARBA00012534"/>
    </source>
</evidence>
<organism evidence="6 7">
    <name type="scientific">Priestia filamentosa</name>
    <dbReference type="NCBI Taxonomy" id="1402861"/>
    <lineage>
        <taxon>Bacteria</taxon>
        <taxon>Bacillati</taxon>
        <taxon>Bacillota</taxon>
        <taxon>Bacilli</taxon>
        <taxon>Bacillales</taxon>
        <taxon>Bacillaceae</taxon>
        <taxon>Priestia</taxon>
    </lineage>
</organism>
<dbReference type="KEGG" id="beo:BEH_18860"/>
<protein>
    <recommendedName>
        <fullName evidence="2">protein-glutamate O-methyltransferase</fullName>
        <ecNumber evidence="2">2.1.1.80</ecNumber>
    </recommendedName>
</protein>
<keyword evidence="4" id="KW-0808">Transferase</keyword>
<dbReference type="GO" id="GO:0008983">
    <property type="term" value="F:protein-glutamate O-methyltransferase activity"/>
    <property type="evidence" value="ECO:0007669"/>
    <property type="project" value="UniProtKB-EC"/>
</dbReference>
<dbReference type="PANTHER" id="PTHR24422:SF19">
    <property type="entry name" value="CHEMOTAXIS PROTEIN METHYLTRANSFERASE"/>
    <property type="match status" value="1"/>
</dbReference>
<evidence type="ECO:0000256" key="5">
    <source>
        <dbReference type="ARBA" id="ARBA00022691"/>
    </source>
</evidence>
<dbReference type="EC" id="2.1.1.80" evidence="2"/>
<reference evidence="7" key="2">
    <citation type="submission" date="2015-06" db="EMBL/GenBank/DDBJ databases">
        <title>Genome Sequence of Bacillus endophyticus and Analysis of its Companion Mechanism in the Ketogulonigenium vulgare-Bacillus strain Consortium.</title>
        <authorList>
            <person name="Jia N."/>
            <person name="Du J."/>
            <person name="Ding M.-Z."/>
            <person name="Gao F."/>
            <person name="Yuan Y.-J."/>
        </authorList>
    </citation>
    <scope>NUCLEOTIDE SEQUENCE [LARGE SCALE GENOMIC DNA]</scope>
    <source>
        <strain evidence="7">Hbe603</strain>
    </source>
</reference>
<dbReference type="SUPFAM" id="SSF47757">
    <property type="entry name" value="Chemotaxis receptor methyltransferase CheR, N-terminal domain"/>
    <property type="match status" value="1"/>
</dbReference>
<dbReference type="Pfam" id="PF01739">
    <property type="entry name" value="CheR"/>
    <property type="match status" value="1"/>
</dbReference>
<dbReference type="PATRIC" id="fig|135735.6.peg.4002"/>
<keyword evidence="5" id="KW-0949">S-adenosyl-L-methionine</keyword>
<dbReference type="RefSeq" id="WP_040056720.1">
    <property type="nucleotide sequence ID" value="NZ_CP011974.1"/>
</dbReference>
<keyword evidence="7" id="KW-1185">Reference proteome</keyword>
<evidence type="ECO:0000256" key="3">
    <source>
        <dbReference type="ARBA" id="ARBA00022603"/>
    </source>
</evidence>
<name>A0A0H4KM82_9BACI</name>
<dbReference type="InterPro" id="IPR029063">
    <property type="entry name" value="SAM-dependent_MTases_sf"/>
</dbReference>
<dbReference type="InterPro" id="IPR022642">
    <property type="entry name" value="CheR_C"/>
</dbReference>
<keyword evidence="3" id="KW-0489">Methyltransferase</keyword>
<dbReference type="PANTHER" id="PTHR24422">
    <property type="entry name" value="CHEMOTAXIS PROTEIN METHYLTRANSFERASE"/>
    <property type="match status" value="1"/>
</dbReference>
<dbReference type="Pfam" id="PF03705">
    <property type="entry name" value="CheR_N"/>
    <property type="match status" value="1"/>
</dbReference>
<comment type="catalytic activity">
    <reaction evidence="1">
        <text>L-glutamyl-[protein] + S-adenosyl-L-methionine = [protein]-L-glutamate 5-O-methyl ester + S-adenosyl-L-homocysteine</text>
        <dbReference type="Rhea" id="RHEA:24452"/>
        <dbReference type="Rhea" id="RHEA-COMP:10208"/>
        <dbReference type="Rhea" id="RHEA-COMP:10311"/>
        <dbReference type="ChEBI" id="CHEBI:29973"/>
        <dbReference type="ChEBI" id="CHEBI:57856"/>
        <dbReference type="ChEBI" id="CHEBI:59789"/>
        <dbReference type="ChEBI" id="CHEBI:82795"/>
        <dbReference type="EC" id="2.1.1.80"/>
    </reaction>
</comment>
<dbReference type="EMBL" id="CP011974">
    <property type="protein sequence ID" value="AKO93966.1"/>
    <property type="molecule type" value="Genomic_DNA"/>
</dbReference>
<accession>A0A1X7D3D9</accession>
<evidence type="ECO:0000313" key="7">
    <source>
        <dbReference type="Proteomes" id="UP000036202"/>
    </source>
</evidence>
<dbReference type="CDD" id="cd02440">
    <property type="entry name" value="AdoMet_MTases"/>
    <property type="match status" value="1"/>
</dbReference>
<dbReference type="InterPro" id="IPR000780">
    <property type="entry name" value="CheR_MeTrfase"/>
</dbReference>